<evidence type="ECO:0000259" key="1">
    <source>
        <dbReference type="PROSITE" id="PS51819"/>
    </source>
</evidence>
<sequence>MLPDMTSRIAAIALDAVDPGPVAAFWAAALGWEVVDEDEEGIGLGAPDGSWPRLDVLRVPEGKAVKNRLHLDLRADGTTTAEELARLEALGARRVDVGQPDDVTWVVLADPEGNELCLLQRTVAEARAAEAAESAEPAGEG</sequence>
<dbReference type="InterPro" id="IPR029068">
    <property type="entry name" value="Glyas_Bleomycin-R_OHBP_Dase"/>
</dbReference>
<dbReference type="EMBL" id="RJKN01000002">
    <property type="protein sequence ID" value="ROP45044.1"/>
    <property type="molecule type" value="Genomic_DNA"/>
</dbReference>
<dbReference type="PANTHER" id="PTHR35908:SF1">
    <property type="entry name" value="CONSERVED PROTEIN"/>
    <property type="match status" value="1"/>
</dbReference>
<evidence type="ECO:0000313" key="3">
    <source>
        <dbReference type="Proteomes" id="UP000276232"/>
    </source>
</evidence>
<reference evidence="2 3" key="1">
    <citation type="journal article" date="2015" name="Stand. Genomic Sci.">
        <title>Genomic Encyclopedia of Bacterial and Archaeal Type Strains, Phase III: the genomes of soil and plant-associated and newly described type strains.</title>
        <authorList>
            <person name="Whitman W.B."/>
            <person name="Woyke T."/>
            <person name="Klenk H.P."/>
            <person name="Zhou Y."/>
            <person name="Lilburn T.G."/>
            <person name="Beck B.J."/>
            <person name="De Vos P."/>
            <person name="Vandamme P."/>
            <person name="Eisen J.A."/>
            <person name="Garrity G."/>
            <person name="Hugenholtz P."/>
            <person name="Kyrpides N.C."/>
        </authorList>
    </citation>
    <scope>NUCLEOTIDE SEQUENCE [LARGE SCALE GENOMIC DNA]</scope>
    <source>
        <strain evidence="2 3">CECT 7306</strain>
    </source>
</reference>
<feature type="domain" description="VOC" evidence="1">
    <location>
        <begin position="8"/>
        <end position="121"/>
    </location>
</feature>
<evidence type="ECO:0000313" key="2">
    <source>
        <dbReference type="EMBL" id="ROP45044.1"/>
    </source>
</evidence>
<comment type="caution">
    <text evidence="2">The sequence shown here is derived from an EMBL/GenBank/DDBJ whole genome shotgun (WGS) entry which is preliminary data.</text>
</comment>
<accession>A0A3N1HRA2</accession>
<dbReference type="SUPFAM" id="SSF54593">
    <property type="entry name" value="Glyoxalase/Bleomycin resistance protein/Dihydroxybiphenyl dioxygenase"/>
    <property type="match status" value="1"/>
</dbReference>
<dbReference type="PROSITE" id="PS51819">
    <property type="entry name" value="VOC"/>
    <property type="match status" value="1"/>
</dbReference>
<protein>
    <recommendedName>
        <fullName evidence="1">VOC domain-containing protein</fullName>
    </recommendedName>
</protein>
<dbReference type="InterPro" id="IPR041581">
    <property type="entry name" value="Glyoxalase_6"/>
</dbReference>
<name>A0A3N1HRA2_9ACTN</name>
<gene>
    <name evidence="2" type="ORF">EDC03_1174</name>
</gene>
<proteinExistence type="predicted"/>
<dbReference type="InParanoid" id="A0A3N1HRA2"/>
<keyword evidence="3" id="KW-1185">Reference proteome</keyword>
<dbReference type="AlphaFoldDB" id="A0A3N1HRA2"/>
<dbReference type="InterPro" id="IPR037523">
    <property type="entry name" value="VOC_core"/>
</dbReference>
<dbReference type="CDD" id="cd06587">
    <property type="entry name" value="VOC"/>
    <property type="match status" value="1"/>
</dbReference>
<dbReference type="Gene3D" id="3.10.180.10">
    <property type="entry name" value="2,3-Dihydroxybiphenyl 1,2-Dioxygenase, domain 1"/>
    <property type="match status" value="1"/>
</dbReference>
<dbReference type="Pfam" id="PF18029">
    <property type="entry name" value="Glyoxalase_6"/>
    <property type="match status" value="1"/>
</dbReference>
<dbReference type="Proteomes" id="UP000276232">
    <property type="component" value="Unassembled WGS sequence"/>
</dbReference>
<dbReference type="PANTHER" id="PTHR35908">
    <property type="entry name" value="HYPOTHETICAL FUSION PROTEIN"/>
    <property type="match status" value="1"/>
</dbReference>
<organism evidence="2 3">
    <name type="scientific">Pseudokineococcus lusitanus</name>
    <dbReference type="NCBI Taxonomy" id="763993"/>
    <lineage>
        <taxon>Bacteria</taxon>
        <taxon>Bacillati</taxon>
        <taxon>Actinomycetota</taxon>
        <taxon>Actinomycetes</taxon>
        <taxon>Kineosporiales</taxon>
        <taxon>Kineosporiaceae</taxon>
        <taxon>Pseudokineococcus</taxon>
    </lineage>
</organism>